<dbReference type="Proteomes" id="UP000030748">
    <property type="component" value="Unassembled WGS sequence"/>
</dbReference>
<dbReference type="AlphaFoldDB" id="A0A022QJ58"/>
<dbReference type="SMART" id="SM00220">
    <property type="entry name" value="S_TKc"/>
    <property type="match status" value="1"/>
</dbReference>
<keyword evidence="5 17" id="KW-0812">Transmembrane</keyword>
<feature type="transmembrane region" description="Helical" evidence="17">
    <location>
        <begin position="209"/>
        <end position="233"/>
    </location>
</feature>
<evidence type="ECO:0000256" key="9">
    <source>
        <dbReference type="ARBA" id="ARBA00022840"/>
    </source>
</evidence>
<dbReference type="Gene3D" id="3.30.200.20">
    <property type="entry name" value="Phosphorylase Kinase, domain 1"/>
    <property type="match status" value="1"/>
</dbReference>
<keyword evidence="3" id="KW-0723">Serine/threonine-protein kinase</keyword>
<evidence type="ECO:0000259" key="18">
    <source>
        <dbReference type="PROSITE" id="PS50011"/>
    </source>
</evidence>
<comment type="catalytic activity">
    <reaction evidence="14">
        <text>L-threonyl-[protein] + ATP = O-phospho-L-threonyl-[protein] + ADP + H(+)</text>
        <dbReference type="Rhea" id="RHEA:46608"/>
        <dbReference type="Rhea" id="RHEA-COMP:11060"/>
        <dbReference type="Rhea" id="RHEA-COMP:11605"/>
        <dbReference type="ChEBI" id="CHEBI:15378"/>
        <dbReference type="ChEBI" id="CHEBI:30013"/>
        <dbReference type="ChEBI" id="CHEBI:30616"/>
        <dbReference type="ChEBI" id="CHEBI:61977"/>
        <dbReference type="ChEBI" id="CHEBI:456216"/>
        <dbReference type="EC" id="2.7.11.1"/>
    </reaction>
</comment>
<feature type="domain" description="Protein kinase" evidence="18">
    <location>
        <begin position="275"/>
        <end position="586"/>
    </location>
</feature>
<organism evidence="19 20">
    <name type="scientific">Erythranthe guttata</name>
    <name type="common">Yellow monkey flower</name>
    <name type="synonym">Mimulus guttatus</name>
    <dbReference type="NCBI Taxonomy" id="4155"/>
    <lineage>
        <taxon>Eukaryota</taxon>
        <taxon>Viridiplantae</taxon>
        <taxon>Streptophyta</taxon>
        <taxon>Embryophyta</taxon>
        <taxon>Tracheophyta</taxon>
        <taxon>Spermatophyta</taxon>
        <taxon>Magnoliopsida</taxon>
        <taxon>eudicotyledons</taxon>
        <taxon>Gunneridae</taxon>
        <taxon>Pentapetalae</taxon>
        <taxon>asterids</taxon>
        <taxon>lamiids</taxon>
        <taxon>Lamiales</taxon>
        <taxon>Phrymaceae</taxon>
        <taxon>Erythranthe</taxon>
    </lineage>
</organism>
<gene>
    <name evidence="19" type="ORF">MIMGU_mgv1a003428mg</name>
</gene>
<evidence type="ECO:0000313" key="19">
    <source>
        <dbReference type="EMBL" id="EYU26525.1"/>
    </source>
</evidence>
<keyword evidence="12" id="KW-0675">Receptor</keyword>
<accession>A0A022QJ58</accession>
<evidence type="ECO:0000256" key="13">
    <source>
        <dbReference type="ARBA" id="ARBA00023180"/>
    </source>
</evidence>
<name>A0A022QJ58_ERYGU</name>
<dbReference type="EMBL" id="KI631651">
    <property type="protein sequence ID" value="EYU26525.1"/>
    <property type="molecule type" value="Genomic_DNA"/>
</dbReference>
<evidence type="ECO:0000256" key="16">
    <source>
        <dbReference type="PROSITE-ProRule" id="PRU10141"/>
    </source>
</evidence>
<evidence type="ECO:0000256" key="14">
    <source>
        <dbReference type="ARBA" id="ARBA00047899"/>
    </source>
</evidence>
<dbReference type="Pfam" id="PF19160">
    <property type="entry name" value="SPARK"/>
    <property type="match status" value="1"/>
</dbReference>
<dbReference type="CDD" id="cd14066">
    <property type="entry name" value="STKc_IRAK"/>
    <property type="match status" value="1"/>
</dbReference>
<dbReference type="Gene3D" id="1.10.510.10">
    <property type="entry name" value="Transferase(Phosphotransferase) domain 1"/>
    <property type="match status" value="1"/>
</dbReference>
<dbReference type="GO" id="GO:0005524">
    <property type="term" value="F:ATP binding"/>
    <property type="evidence" value="ECO:0007669"/>
    <property type="project" value="UniProtKB-UniRule"/>
</dbReference>
<evidence type="ECO:0000313" key="20">
    <source>
        <dbReference type="Proteomes" id="UP000030748"/>
    </source>
</evidence>
<keyword evidence="7 16" id="KW-0547">Nucleotide-binding</keyword>
<dbReference type="SUPFAM" id="SSF56112">
    <property type="entry name" value="Protein kinase-like (PK-like)"/>
    <property type="match status" value="1"/>
</dbReference>
<keyword evidence="8" id="KW-0418">Kinase</keyword>
<feature type="binding site" evidence="16">
    <location>
        <position position="308"/>
    </location>
    <ligand>
        <name>ATP</name>
        <dbReference type="ChEBI" id="CHEBI:30616"/>
    </ligand>
</feature>
<keyword evidence="6" id="KW-0732">Signal</keyword>
<dbReference type="PROSITE" id="PS50011">
    <property type="entry name" value="PROTEIN_KINASE_DOM"/>
    <property type="match status" value="1"/>
</dbReference>
<dbReference type="Pfam" id="PF00069">
    <property type="entry name" value="Pkinase"/>
    <property type="match status" value="1"/>
</dbReference>
<keyword evidence="9 16" id="KW-0067">ATP-binding</keyword>
<dbReference type="InterPro" id="IPR000719">
    <property type="entry name" value="Prot_kinase_dom"/>
</dbReference>
<evidence type="ECO:0000256" key="2">
    <source>
        <dbReference type="ARBA" id="ARBA00012513"/>
    </source>
</evidence>
<keyword evidence="13" id="KW-0325">Glycoprotein</keyword>
<dbReference type="GO" id="GO:0004672">
    <property type="term" value="F:protein kinase activity"/>
    <property type="evidence" value="ECO:0000318"/>
    <property type="project" value="GO_Central"/>
</dbReference>
<proteinExistence type="predicted"/>
<evidence type="ECO:0000256" key="4">
    <source>
        <dbReference type="ARBA" id="ARBA00022679"/>
    </source>
</evidence>
<dbReference type="eggNOG" id="KOG1187">
    <property type="taxonomic scope" value="Eukaryota"/>
</dbReference>
<evidence type="ECO:0000256" key="3">
    <source>
        <dbReference type="ARBA" id="ARBA00022527"/>
    </source>
</evidence>
<dbReference type="GO" id="GO:0004674">
    <property type="term" value="F:protein serine/threonine kinase activity"/>
    <property type="evidence" value="ECO:0007669"/>
    <property type="project" value="UniProtKB-KW"/>
</dbReference>
<sequence length="586" mass="65018">MYYFNSNDKCPIDLNYVLTIPWDTSSCENNDKNNNVTTNCCQTLTSLYGVGVAQHLKTTSLFRLKSLQASISCLSNFQTKLDRLNLPPNLASQCFDPQNFVNTTNVCANIQTKQDWLTVLGNGPTSLDSDCSQDLSDLSACDACVLSGFRVQSQLLGFDGNDSHSKGCFYYTILYAAGVVNEHGPFSNGALSCIFGLPLNLPKTSGSKWALVFSLFGGGSAFLVVTCLVGFWLTRGREIPNWEFDFEDDLLLNWRPKADSIWYKVRELERATNRFSDKNLIGQGQFGAVYKGKLVKDGEATNIIAVKKLMDSDFQGDSDFCREVEIISTLKHKNLVPLRGCCVSGQGQKYLVYDYMPNGNLNDHLFPLDKKSPFNKNNVSKPMSWPQRKNIILDVANALAYLHHGVNPPIYHRDIKPTNILLDARMRARVADFGLARQAGDCGSHLTTRIGGTHGYLAPEYALYGQLTEKSDVYSFGIVVLEIMCGRKALDFSSSEFLITDWVWPAVKGGGVERVLDPRLDSGGGGESSRRYPLMVMERFVRVGVLCAHLMVSLRPTISDALKMLEGDIDVPDIPDRPLYGSAIRT</sequence>
<keyword evidence="10 17" id="KW-1133">Transmembrane helix</keyword>
<dbReference type="PANTHER" id="PTHR47989:SF58">
    <property type="entry name" value="PROTEIN KINASE DOMAIN-CONTAINING PROTEIN"/>
    <property type="match status" value="1"/>
</dbReference>
<evidence type="ECO:0000256" key="15">
    <source>
        <dbReference type="ARBA" id="ARBA00048679"/>
    </source>
</evidence>
<dbReference type="PROSITE" id="PS00108">
    <property type="entry name" value="PROTEIN_KINASE_ST"/>
    <property type="match status" value="1"/>
</dbReference>
<dbReference type="FunFam" id="1.10.510.10:FF:000287">
    <property type="entry name" value="probable LRR receptor-like serine/threonine-protein kinase RKF3"/>
    <property type="match status" value="1"/>
</dbReference>
<evidence type="ECO:0000256" key="12">
    <source>
        <dbReference type="ARBA" id="ARBA00023170"/>
    </source>
</evidence>
<keyword evidence="11 17" id="KW-0472">Membrane</keyword>
<evidence type="ECO:0000256" key="8">
    <source>
        <dbReference type="ARBA" id="ARBA00022777"/>
    </source>
</evidence>
<protein>
    <recommendedName>
        <fullName evidence="2">non-specific serine/threonine protein kinase</fullName>
        <ecNumber evidence="2">2.7.11.1</ecNumber>
    </recommendedName>
</protein>
<dbReference type="GO" id="GO:0016020">
    <property type="term" value="C:membrane"/>
    <property type="evidence" value="ECO:0007669"/>
    <property type="project" value="UniProtKB-SubCell"/>
</dbReference>
<keyword evidence="20" id="KW-1185">Reference proteome</keyword>
<comment type="subcellular location">
    <subcellularLocation>
        <location evidence="1">Membrane</location>
        <topology evidence="1">Single-pass type I membrane protein</topology>
    </subcellularLocation>
</comment>
<evidence type="ECO:0000256" key="1">
    <source>
        <dbReference type="ARBA" id="ARBA00004479"/>
    </source>
</evidence>
<evidence type="ECO:0000256" key="11">
    <source>
        <dbReference type="ARBA" id="ARBA00023136"/>
    </source>
</evidence>
<reference evidence="19 20" key="1">
    <citation type="journal article" date="2013" name="Proc. Natl. Acad. Sci. U.S.A.">
        <title>Fine-scale variation in meiotic recombination in Mimulus inferred from population shotgun sequencing.</title>
        <authorList>
            <person name="Hellsten U."/>
            <person name="Wright K.M."/>
            <person name="Jenkins J."/>
            <person name="Shu S."/>
            <person name="Yuan Y."/>
            <person name="Wessler S.R."/>
            <person name="Schmutz J."/>
            <person name="Willis J.H."/>
            <person name="Rokhsar D.S."/>
        </authorList>
    </citation>
    <scope>NUCLEOTIDE SEQUENCE [LARGE SCALE GENOMIC DNA]</scope>
    <source>
        <strain evidence="20">cv. DUN x IM62</strain>
    </source>
</reference>
<evidence type="ECO:0000256" key="5">
    <source>
        <dbReference type="ARBA" id="ARBA00022692"/>
    </source>
</evidence>
<dbReference type="FunFam" id="3.30.200.20:FF:000162">
    <property type="entry name" value="Adenine nucleotide alpha hydrolase-like domain kinase"/>
    <property type="match status" value="1"/>
</dbReference>
<dbReference type="InterPro" id="IPR008271">
    <property type="entry name" value="Ser/Thr_kinase_AS"/>
</dbReference>
<comment type="catalytic activity">
    <reaction evidence="15">
        <text>L-seryl-[protein] + ATP = O-phospho-L-seryl-[protein] + ADP + H(+)</text>
        <dbReference type="Rhea" id="RHEA:17989"/>
        <dbReference type="Rhea" id="RHEA-COMP:9863"/>
        <dbReference type="Rhea" id="RHEA-COMP:11604"/>
        <dbReference type="ChEBI" id="CHEBI:15378"/>
        <dbReference type="ChEBI" id="CHEBI:29999"/>
        <dbReference type="ChEBI" id="CHEBI:30616"/>
        <dbReference type="ChEBI" id="CHEBI:83421"/>
        <dbReference type="ChEBI" id="CHEBI:456216"/>
        <dbReference type="EC" id="2.7.11.1"/>
    </reaction>
</comment>
<keyword evidence="4" id="KW-0808">Transferase</keyword>
<evidence type="ECO:0000256" key="7">
    <source>
        <dbReference type="ARBA" id="ARBA00022741"/>
    </source>
</evidence>
<evidence type="ECO:0000256" key="6">
    <source>
        <dbReference type="ARBA" id="ARBA00022729"/>
    </source>
</evidence>
<dbReference type="STRING" id="4155.A0A022QJ58"/>
<dbReference type="PANTHER" id="PTHR47989">
    <property type="entry name" value="OS01G0750732 PROTEIN"/>
    <property type="match status" value="1"/>
</dbReference>
<dbReference type="InterPro" id="IPR017441">
    <property type="entry name" value="Protein_kinase_ATP_BS"/>
</dbReference>
<dbReference type="InterPro" id="IPR011009">
    <property type="entry name" value="Kinase-like_dom_sf"/>
</dbReference>
<dbReference type="EC" id="2.7.11.1" evidence="2"/>
<dbReference type="InterPro" id="IPR043891">
    <property type="entry name" value="SPARK"/>
</dbReference>
<dbReference type="PROSITE" id="PS00107">
    <property type="entry name" value="PROTEIN_KINASE_ATP"/>
    <property type="match status" value="1"/>
</dbReference>
<evidence type="ECO:0000256" key="10">
    <source>
        <dbReference type="ARBA" id="ARBA00022989"/>
    </source>
</evidence>
<evidence type="ECO:0000256" key="17">
    <source>
        <dbReference type="SAM" id="Phobius"/>
    </source>
</evidence>